<sequence>MKKHIKGQQVERKGLHHVYGEPADNFNNRWQPMAYTTKEMNEWAIEAKPFVEWAQNETDPQKQKEILEMSVGLNKLMNIYFGYRGEGGKNDVQRLTEKLWYPLPDESIITNNAWKLLKEAILEYDISIGDFKPFYDKKLKKRATSDLNKVKENRAEKQVPVSQLESYKSKNSNDDADQSEFVYGIVEDNYSLEVDDELQYYVKRLLKNIPGRKNAKEKQKFILDFIIKDMVKSQTERKALIERKFPTKEVAENLTEKFGGTFDANKRFVIRFREQAMEELELLGHKLNTTYTNDKKVLKERNMKKFFNKETHEKNKHYSEYLEKFKKGLA</sequence>
<gene>
    <name evidence="2" type="ORF">H1164_08125</name>
</gene>
<evidence type="ECO:0000313" key="3">
    <source>
        <dbReference type="Proteomes" id="UP000530514"/>
    </source>
</evidence>
<feature type="region of interest" description="Disordered" evidence="1">
    <location>
        <begin position="152"/>
        <end position="175"/>
    </location>
</feature>
<evidence type="ECO:0000313" key="2">
    <source>
        <dbReference type="EMBL" id="MBA4542866.1"/>
    </source>
</evidence>
<dbReference type="EMBL" id="JACEIP010000010">
    <property type="protein sequence ID" value="MBA4542866.1"/>
    <property type="molecule type" value="Genomic_DNA"/>
</dbReference>
<keyword evidence="3" id="KW-1185">Reference proteome</keyword>
<organism evidence="2 3">
    <name type="scientific">Thermoactinomyces daqus</name>
    <dbReference type="NCBI Taxonomy" id="1329516"/>
    <lineage>
        <taxon>Bacteria</taxon>
        <taxon>Bacillati</taxon>
        <taxon>Bacillota</taxon>
        <taxon>Bacilli</taxon>
        <taxon>Bacillales</taxon>
        <taxon>Thermoactinomycetaceae</taxon>
        <taxon>Thermoactinomyces</taxon>
    </lineage>
</organism>
<dbReference type="AlphaFoldDB" id="A0A7W2AHL2"/>
<comment type="caution">
    <text evidence="2">The sequence shown here is derived from an EMBL/GenBank/DDBJ whole genome shotgun (WGS) entry which is preliminary data.</text>
</comment>
<proteinExistence type="predicted"/>
<dbReference type="Proteomes" id="UP000530514">
    <property type="component" value="Unassembled WGS sequence"/>
</dbReference>
<evidence type="ECO:0000256" key="1">
    <source>
        <dbReference type="SAM" id="MobiDB-lite"/>
    </source>
</evidence>
<name>A0A7W2AHL2_9BACL</name>
<dbReference type="RefSeq" id="WP_033101853.1">
    <property type="nucleotide sequence ID" value="NZ_JACEIP010000010.1"/>
</dbReference>
<accession>A0A7W2AHL2</accession>
<protein>
    <submittedName>
        <fullName evidence="2">Uncharacterized protein</fullName>
    </submittedName>
</protein>
<reference evidence="2 3" key="1">
    <citation type="submission" date="2020-07" db="EMBL/GenBank/DDBJ databases">
        <authorList>
            <person name="Feng H."/>
        </authorList>
    </citation>
    <scope>NUCLEOTIDE SEQUENCE [LARGE SCALE GENOMIC DNA]</scope>
    <source>
        <strain evidence="3">s-11</strain>
    </source>
</reference>